<dbReference type="SUPFAM" id="SSF88723">
    <property type="entry name" value="PIN domain-like"/>
    <property type="match status" value="1"/>
</dbReference>
<evidence type="ECO:0000313" key="2">
    <source>
        <dbReference type="Proteomes" id="UP001254165"/>
    </source>
</evidence>
<dbReference type="InterPro" id="IPR029060">
    <property type="entry name" value="PIN-like_dom_sf"/>
</dbReference>
<dbReference type="InterPro" id="IPR016541">
    <property type="entry name" value="UCP008505"/>
</dbReference>
<organism evidence="1 2">
    <name type="scientific">Thermanaerothrix solaris</name>
    <dbReference type="NCBI Taxonomy" id="3058434"/>
    <lineage>
        <taxon>Bacteria</taxon>
        <taxon>Bacillati</taxon>
        <taxon>Chloroflexota</taxon>
        <taxon>Anaerolineae</taxon>
        <taxon>Anaerolineales</taxon>
        <taxon>Anaerolineaceae</taxon>
        <taxon>Thermanaerothrix</taxon>
    </lineage>
</organism>
<evidence type="ECO:0000313" key="1">
    <source>
        <dbReference type="EMBL" id="MDT8898264.1"/>
    </source>
</evidence>
<accession>A0ABU3NN37</accession>
<dbReference type="EMBL" id="JAUHMF010000002">
    <property type="protein sequence ID" value="MDT8898264.1"/>
    <property type="molecule type" value="Genomic_DNA"/>
</dbReference>
<protein>
    <submittedName>
        <fullName evidence="1">DUF4411 family protein</fullName>
    </submittedName>
</protein>
<proteinExistence type="predicted"/>
<dbReference type="RefSeq" id="WP_315624925.1">
    <property type="nucleotide sequence ID" value="NZ_JAUHMF010000002.1"/>
</dbReference>
<keyword evidence="2" id="KW-1185">Reference proteome</keyword>
<name>A0ABU3NN37_9CHLR</name>
<reference evidence="1 2" key="1">
    <citation type="submission" date="2023-07" db="EMBL/GenBank/DDBJ databases">
        <title>Novel species of Thermanaerothrix with wide hydrolytic capabilities.</title>
        <authorList>
            <person name="Zayulina K.S."/>
            <person name="Podosokorskaya O.A."/>
            <person name="Elcheninov A.G."/>
        </authorList>
    </citation>
    <scope>NUCLEOTIDE SEQUENCE [LARGE SCALE GENOMIC DNA]</scope>
    <source>
        <strain evidence="1 2">4228-RoL</strain>
    </source>
</reference>
<comment type="caution">
    <text evidence="1">The sequence shown here is derived from an EMBL/GenBank/DDBJ whole genome shotgun (WGS) entry which is preliminary data.</text>
</comment>
<dbReference type="Pfam" id="PF14367">
    <property type="entry name" value="DUF4411"/>
    <property type="match status" value="1"/>
</dbReference>
<dbReference type="Proteomes" id="UP001254165">
    <property type="component" value="Unassembled WGS sequence"/>
</dbReference>
<sequence>MKYCLDTNAFIEPSKGWYAFDIAPSFWNALIQWSQKKLLCSIQPVFNEIVNHKEEDDLVRWAKQYHDELFLLPDEKTWSELRNIANLVMGVYEDHLAEGFLGCADPIVIAYAKAHQLIVVTEERIRKEELNSNGKVGGKKIKIPNVCERIGVSWVNTVDMLRDLKFQF</sequence>
<gene>
    <name evidence="1" type="ORF">QYE77_08290</name>
</gene>